<gene>
    <name evidence="2" type="ORF">SAMN03097694_2335</name>
</gene>
<dbReference type="EMBL" id="FPKH01000001">
    <property type="protein sequence ID" value="SFX46849.1"/>
    <property type="molecule type" value="Genomic_DNA"/>
</dbReference>
<feature type="region of interest" description="Disordered" evidence="1">
    <location>
        <begin position="21"/>
        <end position="42"/>
    </location>
</feature>
<dbReference type="AlphaFoldDB" id="A0AB38C7A5"/>
<reference evidence="2 3" key="1">
    <citation type="submission" date="2016-11" db="EMBL/GenBank/DDBJ databases">
        <authorList>
            <person name="Varghese N."/>
            <person name="Submissions S."/>
        </authorList>
    </citation>
    <scope>NUCLEOTIDE SEQUENCE [LARGE SCALE GENOMIC DNA]</scope>
    <source>
        <strain evidence="2 3">NFR18</strain>
    </source>
</reference>
<accession>A0AB38C7A5</accession>
<feature type="compositionally biased region" description="Pro residues" evidence="1">
    <location>
        <begin position="22"/>
        <end position="42"/>
    </location>
</feature>
<evidence type="ECO:0000256" key="1">
    <source>
        <dbReference type="SAM" id="MobiDB-lite"/>
    </source>
</evidence>
<evidence type="ECO:0000313" key="2">
    <source>
        <dbReference type="EMBL" id="SFX46849.1"/>
    </source>
</evidence>
<protein>
    <submittedName>
        <fullName evidence="2">Uncharacterized protein</fullName>
    </submittedName>
</protein>
<sequence length="111" mass="12459">MLERDPLVESKTDLFRFISFQPPAPKALPPPPPPPPPKPSAPTFPYQYFGRMVDVDGRTVTYLTRGDTLIPIHARQLLDNTYRIDAVTDTQIVVTYVPLEEKIVIAVQTGN</sequence>
<evidence type="ECO:0000313" key="3">
    <source>
        <dbReference type="Proteomes" id="UP000182489"/>
    </source>
</evidence>
<comment type="caution">
    <text evidence="2">The sequence shown here is derived from an EMBL/GenBank/DDBJ whole genome shotgun (WGS) entry which is preliminary data.</text>
</comment>
<organism evidence="2 3">
    <name type="scientific">Janthinobacterium lividum</name>
    <dbReference type="NCBI Taxonomy" id="29581"/>
    <lineage>
        <taxon>Bacteria</taxon>
        <taxon>Pseudomonadati</taxon>
        <taxon>Pseudomonadota</taxon>
        <taxon>Betaproteobacteria</taxon>
        <taxon>Burkholderiales</taxon>
        <taxon>Oxalobacteraceae</taxon>
        <taxon>Janthinobacterium</taxon>
    </lineage>
</organism>
<dbReference type="Proteomes" id="UP000182489">
    <property type="component" value="Unassembled WGS sequence"/>
</dbReference>
<proteinExistence type="predicted"/>
<name>A0AB38C7A5_9BURK</name>